<feature type="site" description="Important for catalytic activity" evidence="7">
    <location>
        <position position="513"/>
    </location>
</feature>
<keyword evidence="6 7" id="KW-0961">Cell wall biogenesis/degradation</keyword>
<dbReference type="RefSeq" id="WP_076970614.1">
    <property type="nucleotide sequence ID" value="NZ_ASQP01000005.1"/>
</dbReference>
<evidence type="ECO:0000313" key="9">
    <source>
        <dbReference type="EMBL" id="OMI41501.1"/>
    </source>
</evidence>
<evidence type="ECO:0000256" key="7">
    <source>
        <dbReference type="HAMAP-Rule" id="MF_02065"/>
    </source>
</evidence>
<feature type="compositionally biased region" description="Acidic residues" evidence="8">
    <location>
        <begin position="258"/>
        <end position="269"/>
    </location>
</feature>
<comment type="caution">
    <text evidence="9">The sequence shown here is derived from an EMBL/GenBank/DDBJ whole genome shotgun (WGS) entry which is preliminary data.</text>
</comment>
<comment type="similarity">
    <text evidence="7">Belongs to the transglycosylase MltG family.</text>
</comment>
<evidence type="ECO:0000256" key="3">
    <source>
        <dbReference type="ARBA" id="ARBA00022989"/>
    </source>
</evidence>
<comment type="catalytic activity">
    <reaction evidence="7">
        <text>a peptidoglycan chain = a peptidoglycan chain with N-acetyl-1,6-anhydromuramyl-[peptide] at the reducing end + a peptidoglycan chain with N-acetylglucosamine at the non-reducing end.</text>
        <dbReference type="EC" id="4.2.2.29"/>
    </reaction>
</comment>
<dbReference type="NCBIfam" id="TIGR00247">
    <property type="entry name" value="endolytic transglycosylase MltG"/>
    <property type="match status" value="1"/>
</dbReference>
<evidence type="ECO:0000256" key="6">
    <source>
        <dbReference type="ARBA" id="ARBA00023316"/>
    </source>
</evidence>
<dbReference type="InterPro" id="IPR003770">
    <property type="entry name" value="MLTG-like"/>
</dbReference>
<dbReference type="STRING" id="67365.GCA_001704635_01210"/>
<accession>A0A1R1ST65</accession>
<keyword evidence="10" id="KW-1185">Reference proteome</keyword>
<dbReference type="EC" id="4.2.2.29" evidence="7"/>
<feature type="compositionally biased region" description="Gly residues" evidence="8">
    <location>
        <begin position="132"/>
        <end position="145"/>
    </location>
</feature>
<keyword evidence="5 7" id="KW-0456">Lyase</keyword>
<dbReference type="HAMAP" id="MF_02065">
    <property type="entry name" value="MltG"/>
    <property type="match status" value="1"/>
</dbReference>
<feature type="compositionally biased region" description="Low complexity" evidence="8">
    <location>
        <begin position="157"/>
        <end position="187"/>
    </location>
</feature>
<comment type="subcellular location">
    <subcellularLocation>
        <location evidence="7">Cell membrane</location>
        <topology evidence="7">Single-pass membrane protein</topology>
    </subcellularLocation>
</comment>
<dbReference type="Gene3D" id="3.30.1490.480">
    <property type="entry name" value="Endolytic murein transglycosylase"/>
    <property type="match status" value="1"/>
</dbReference>
<evidence type="ECO:0000256" key="1">
    <source>
        <dbReference type="ARBA" id="ARBA00022475"/>
    </source>
</evidence>
<keyword evidence="2 7" id="KW-0812">Transmembrane</keyword>
<evidence type="ECO:0000256" key="2">
    <source>
        <dbReference type="ARBA" id="ARBA00022692"/>
    </source>
</evidence>
<dbReference type="EMBL" id="ASQP01000005">
    <property type="protein sequence ID" value="OMI41501.1"/>
    <property type="molecule type" value="Genomic_DNA"/>
</dbReference>
<dbReference type="GO" id="GO:0071555">
    <property type="term" value="P:cell wall organization"/>
    <property type="evidence" value="ECO:0007669"/>
    <property type="project" value="UniProtKB-KW"/>
</dbReference>
<dbReference type="Pfam" id="PF02618">
    <property type="entry name" value="YceG"/>
    <property type="match status" value="1"/>
</dbReference>
<dbReference type="AlphaFoldDB" id="A0A1R1ST65"/>
<comment type="function">
    <text evidence="7">Functions as a peptidoglycan terminase that cleaves nascent peptidoglycan strands endolytically to terminate their elongation.</text>
</comment>
<dbReference type="GO" id="GO:0009252">
    <property type="term" value="P:peptidoglycan biosynthetic process"/>
    <property type="evidence" value="ECO:0007669"/>
    <property type="project" value="UniProtKB-UniRule"/>
</dbReference>
<evidence type="ECO:0000313" key="10">
    <source>
        <dbReference type="Proteomes" id="UP000186168"/>
    </source>
</evidence>
<dbReference type="PANTHER" id="PTHR30518:SF2">
    <property type="entry name" value="ENDOLYTIC MUREIN TRANSGLYCOSYLASE"/>
    <property type="match status" value="1"/>
</dbReference>
<dbReference type="PANTHER" id="PTHR30518">
    <property type="entry name" value="ENDOLYTIC MUREIN TRANSGLYCOSYLASE"/>
    <property type="match status" value="1"/>
</dbReference>
<reference evidence="9 10" key="1">
    <citation type="submission" date="2013-05" db="EMBL/GenBank/DDBJ databases">
        <title>Genome sequence of Streptomyces sparsogenes DSM 40356.</title>
        <authorList>
            <person name="Coyne S."/>
            <person name="Seebeck F.P."/>
        </authorList>
    </citation>
    <scope>NUCLEOTIDE SEQUENCE [LARGE SCALE GENOMIC DNA]</scope>
    <source>
        <strain evidence="9 10">DSM 40356</strain>
    </source>
</reference>
<dbReference type="CDD" id="cd08010">
    <property type="entry name" value="MltG_like"/>
    <property type="match status" value="1"/>
</dbReference>
<dbReference type="Gene3D" id="3.30.160.60">
    <property type="entry name" value="Classic Zinc Finger"/>
    <property type="match status" value="1"/>
</dbReference>
<keyword evidence="1 7" id="KW-1003">Cell membrane</keyword>
<organism evidence="9 10">
    <name type="scientific">Streptomyces sparsogenes DSM 40356</name>
    <dbReference type="NCBI Taxonomy" id="1331668"/>
    <lineage>
        <taxon>Bacteria</taxon>
        <taxon>Bacillati</taxon>
        <taxon>Actinomycetota</taxon>
        <taxon>Actinomycetes</taxon>
        <taxon>Kitasatosporales</taxon>
        <taxon>Streptomycetaceae</taxon>
        <taxon>Streptomyces</taxon>
    </lineage>
</organism>
<keyword evidence="3 7" id="KW-1133">Transmembrane helix</keyword>
<name>A0A1R1ST65_9ACTN</name>
<feature type="transmembrane region" description="Helical" evidence="7">
    <location>
        <begin position="286"/>
        <end position="308"/>
    </location>
</feature>
<feature type="compositionally biased region" description="Low complexity" evidence="8">
    <location>
        <begin position="197"/>
        <end position="212"/>
    </location>
</feature>
<proteinExistence type="inferred from homology"/>
<dbReference type="Proteomes" id="UP000186168">
    <property type="component" value="Unassembled WGS sequence"/>
</dbReference>
<protein>
    <recommendedName>
        <fullName evidence="7">Endolytic murein transglycosylase</fullName>
        <ecNumber evidence="7">4.2.2.29</ecNumber>
    </recommendedName>
    <alternativeName>
        <fullName evidence="7">Peptidoglycan lytic transglycosylase</fullName>
    </alternativeName>
    <alternativeName>
        <fullName evidence="7">Peptidoglycan polymerization terminase</fullName>
    </alternativeName>
</protein>
<evidence type="ECO:0000256" key="8">
    <source>
        <dbReference type="SAM" id="MobiDB-lite"/>
    </source>
</evidence>
<feature type="region of interest" description="Disordered" evidence="8">
    <location>
        <begin position="1"/>
        <end position="283"/>
    </location>
</feature>
<evidence type="ECO:0000256" key="4">
    <source>
        <dbReference type="ARBA" id="ARBA00023136"/>
    </source>
</evidence>
<gene>
    <name evidence="7" type="primary">mltG</name>
    <name evidence="9" type="ORF">SPAR_00425</name>
</gene>
<dbReference type="GO" id="GO:0005886">
    <property type="term" value="C:plasma membrane"/>
    <property type="evidence" value="ECO:0007669"/>
    <property type="project" value="UniProtKB-SubCell"/>
</dbReference>
<evidence type="ECO:0000256" key="5">
    <source>
        <dbReference type="ARBA" id="ARBA00023239"/>
    </source>
</evidence>
<dbReference type="GO" id="GO:0008932">
    <property type="term" value="F:lytic endotransglycosylase activity"/>
    <property type="evidence" value="ECO:0007669"/>
    <property type="project" value="UniProtKB-UniRule"/>
</dbReference>
<sequence>MTDYGRGTGSQPWHPEDPLYGDQGWGGHQTVAGHDPYAQEPYAQDPYAQEQYAQHGSYGQGGYGQDPSYGQDPYAQDPNGQDLYAQHPNGQDLYAQHPNGQDPYAQDPYGQEGHGQGGHEQGGHHPEQYPQGGYGHEGYGQGHEGYGQDYAQDPYAHQQYPQGYPQDPQQPQQHHHQQQPQQSQQPHWDGHDTGGYPQQQQPHQHQQQQQQPYGADPYDGHEAPQEPVAEQEEQDDDHPFFRDGDGAGVARRGRRDDDEYEEDDEDDDEPRGGRERRNKPPKRRSGVACLFVTVVLVGVVGGGGYFAYQFWQSRFGPAPDYSGEGSGQAQVVIPEGTGTAEMGSILVDKGVVKSSGAFVEAVKDSGKFVQPGTYTLRKHMSAAAAVKLMIDPASSNGLIIAEGWRNARIYAEIDKKIGLKAGTTKNVAAKEAKNLGLPDWADDNPKIKDPLEGFLYPSRYSVGKDAKPEDVLRQMVAQAKKNYARYDLDGKAKELGLKSPLQLVTVASLVQAEGLTHDDFRKMAEVVYNRLKPGNTETNGKLEFDSTYNYIKNQSKLDISIAEIKNYDNPYNTYFYEGLPPGPIGNPGEDALKASVNPTDGGWYYFVAIDGKTYFSKTYAEHQKWVDKFNRQRKNG</sequence>
<keyword evidence="4 7" id="KW-0472">Membrane</keyword>